<gene>
    <name evidence="2" type="ORF">H9Y04_45225</name>
</gene>
<feature type="transmembrane region" description="Helical" evidence="1">
    <location>
        <begin position="48"/>
        <end position="70"/>
    </location>
</feature>
<dbReference type="InterPro" id="IPR015889">
    <property type="entry name" value="Intradiol_dOase_core"/>
</dbReference>
<feature type="transmembrane region" description="Helical" evidence="1">
    <location>
        <begin position="370"/>
        <end position="391"/>
    </location>
</feature>
<feature type="transmembrane region" description="Helical" evidence="1">
    <location>
        <begin position="337"/>
        <end position="358"/>
    </location>
</feature>
<dbReference type="Proteomes" id="UP000642284">
    <property type="component" value="Unassembled WGS sequence"/>
</dbReference>
<keyword evidence="1" id="KW-1133">Transmembrane helix</keyword>
<feature type="transmembrane region" description="Helical" evidence="1">
    <location>
        <begin position="120"/>
        <end position="139"/>
    </location>
</feature>
<comment type="caution">
    <text evidence="2">The sequence shown here is derived from an EMBL/GenBank/DDBJ whole genome shotgun (WGS) entry which is preliminary data.</text>
</comment>
<organism evidence="2 3">
    <name type="scientific">Streptomyces polyasparticus</name>
    <dbReference type="NCBI Taxonomy" id="2767826"/>
    <lineage>
        <taxon>Bacteria</taxon>
        <taxon>Bacillati</taxon>
        <taxon>Actinomycetota</taxon>
        <taxon>Actinomycetes</taxon>
        <taxon>Kitasatosporales</taxon>
        <taxon>Streptomycetaceae</taxon>
        <taxon>Streptomyces</taxon>
    </lineage>
</organism>
<feature type="transmembrane region" description="Helical" evidence="1">
    <location>
        <begin position="203"/>
        <end position="224"/>
    </location>
</feature>
<feature type="transmembrane region" description="Helical" evidence="1">
    <location>
        <begin position="502"/>
        <end position="520"/>
    </location>
</feature>
<evidence type="ECO:0000256" key="1">
    <source>
        <dbReference type="SAM" id="Phobius"/>
    </source>
</evidence>
<name>A0ABR7SYG2_9ACTN</name>
<keyword evidence="1" id="KW-0472">Membrane</keyword>
<proteinExistence type="predicted"/>
<protein>
    <submittedName>
        <fullName evidence="2">Uncharacterized protein</fullName>
    </submittedName>
</protein>
<evidence type="ECO:0000313" key="2">
    <source>
        <dbReference type="EMBL" id="MBC9719682.1"/>
    </source>
</evidence>
<feature type="transmembrane region" description="Helical" evidence="1">
    <location>
        <begin position="231"/>
        <end position="247"/>
    </location>
</feature>
<feature type="transmembrane region" description="Helical" evidence="1">
    <location>
        <begin position="456"/>
        <end position="473"/>
    </location>
</feature>
<feature type="transmembrane region" description="Helical" evidence="1">
    <location>
        <begin position="12"/>
        <end position="36"/>
    </location>
</feature>
<dbReference type="SUPFAM" id="SSF49482">
    <property type="entry name" value="Aromatic compound dioxygenase"/>
    <property type="match status" value="1"/>
</dbReference>
<keyword evidence="3" id="KW-1185">Reference proteome</keyword>
<feature type="transmembrane region" description="Helical" evidence="1">
    <location>
        <begin position="76"/>
        <end position="95"/>
    </location>
</feature>
<sequence length="779" mass="83389">MSTLLALRAPFAQLPSGLIGLVLFTLLACWGAWALASTRGFQRGAETLLMWTVLLAGHIMTVTLFVGAALQSLDAGTLTVVNAMLVVAEVGYARLPAPRARARQARESVRRALGYMPRNVLRHPATLALAAMVAVQYTVRALMGARLPLRDWDGLAYHLNGPDNWLFNHAIGHTPQNLFSDVYPLGQGLLTAWTGAFLGSYQGLWAVQFLFSTMLLLATACLALRCGARPAHAVFAGLGMLAVPIVFLQTDTAYVDVANAATCMATLAVLFTIQPQEVASYSALRARMFALGVSAGCAASVKTAGLLVVAVAAVAGIVQLVRCWPAPDRAPQLGGGLRQAIVVACAGLAPICALSAFWYARTWSTYGSPFWPVAMWGFPGMGPVETIIIGANEPLELREQPALVMKLLITWFSDVVPHTYRYDQALGGFGAVWPLLLLPAVLVAAWLGVRRRLPTAVPLLVLAISIISFANPAPWWSRFTIPLVGLGFICLAVLLGMTSMRWLRLALPAVAVGLIGMSMFQASGQPNVAVADGKGGWDNLSFRETASLTLKGKNPGELVWPAAAYRGLDSLPQGSIVGVTGLGSNVEQPYTHVYASDNFTRRLEVLGAQSSPAALLQRAKARSVRYVFLQAKGPDVALSAQVARDRRHFRRLHLEPSPSETVYEIGLFNPPKCPGGARLRLVPPERADRVVRIDGTVRDGCGAPYRDALVEIWVSFANGSVWEGGTLLASRAVAADAKATFELPPDTRERRVFLRTGSGGYLPPAASNTVLIPGRPGPQ</sequence>
<feature type="transmembrane region" description="Helical" evidence="1">
    <location>
        <begin position="479"/>
        <end position="495"/>
    </location>
</feature>
<reference evidence="2 3" key="1">
    <citation type="submission" date="2020-08" db="EMBL/GenBank/DDBJ databases">
        <title>Genemic of Streptomyces polyaspartic.</title>
        <authorList>
            <person name="Liu W."/>
        </authorList>
    </citation>
    <scope>NUCLEOTIDE SEQUENCE [LARGE SCALE GENOMIC DNA]</scope>
    <source>
        <strain evidence="2 3">TRM66268-LWL</strain>
    </source>
</reference>
<dbReference type="EMBL" id="JACTVJ010000063">
    <property type="protein sequence ID" value="MBC9719682.1"/>
    <property type="molecule type" value="Genomic_DNA"/>
</dbReference>
<dbReference type="RefSeq" id="WP_187820079.1">
    <property type="nucleotide sequence ID" value="NZ_JACTVJ010000063.1"/>
</dbReference>
<evidence type="ECO:0000313" key="3">
    <source>
        <dbReference type="Proteomes" id="UP000642284"/>
    </source>
</evidence>
<feature type="transmembrane region" description="Helical" evidence="1">
    <location>
        <begin position="253"/>
        <end position="272"/>
    </location>
</feature>
<accession>A0ABR7SYG2</accession>
<keyword evidence="1" id="KW-0812">Transmembrane</keyword>
<feature type="transmembrane region" description="Helical" evidence="1">
    <location>
        <begin position="307"/>
        <end position="325"/>
    </location>
</feature>
<feature type="transmembrane region" description="Helical" evidence="1">
    <location>
        <begin position="426"/>
        <end position="449"/>
    </location>
</feature>